<dbReference type="EMBL" id="DVOC01000027">
    <property type="protein sequence ID" value="HIU90688.1"/>
    <property type="molecule type" value="Genomic_DNA"/>
</dbReference>
<evidence type="ECO:0000313" key="1">
    <source>
        <dbReference type="EMBL" id="HIU90688.1"/>
    </source>
</evidence>
<dbReference type="Proteomes" id="UP000886852">
    <property type="component" value="Unassembled WGS sequence"/>
</dbReference>
<reference evidence="1" key="1">
    <citation type="submission" date="2020-10" db="EMBL/GenBank/DDBJ databases">
        <authorList>
            <person name="Gilroy R."/>
        </authorList>
    </citation>
    <scope>NUCLEOTIDE SEQUENCE</scope>
    <source>
        <strain evidence="1">ChiHjej12B11-7776</strain>
    </source>
</reference>
<accession>A0A9D1MWE5</accession>
<dbReference type="AlphaFoldDB" id="A0A9D1MWE5"/>
<evidence type="ECO:0008006" key="3">
    <source>
        <dbReference type="Google" id="ProtNLM"/>
    </source>
</evidence>
<name>A0A9D1MWE5_9BACT</name>
<sequence length="130" mass="14510">MLGKYCKRRLTERCAALCDAARYAQALKANVEGRQQQMTQFTEQFCMTASQPFCNIVQGKYGCLKGTEKAVVAELFAKMQYSSAEELSYTLSEYGERLRALAEEARIQAEKTVYPKVGLLLGAMAGILFL</sequence>
<organism evidence="1 2">
    <name type="scientific">Candidatus Fimimonas merdipullorum</name>
    <dbReference type="NCBI Taxonomy" id="2840822"/>
    <lineage>
        <taxon>Bacteria</taxon>
        <taxon>Pseudomonadati</taxon>
        <taxon>Myxococcota</taxon>
        <taxon>Myxococcia</taxon>
        <taxon>Myxococcales</taxon>
        <taxon>Cystobacterineae</taxon>
        <taxon>Myxococcaceae</taxon>
        <taxon>Myxococcaceae incertae sedis</taxon>
        <taxon>Candidatus Fimimonas</taxon>
    </lineage>
</organism>
<gene>
    <name evidence="1" type="ORF">IAC72_01550</name>
</gene>
<comment type="caution">
    <text evidence="1">The sequence shown here is derived from an EMBL/GenBank/DDBJ whole genome shotgun (WGS) entry which is preliminary data.</text>
</comment>
<evidence type="ECO:0000313" key="2">
    <source>
        <dbReference type="Proteomes" id="UP000886852"/>
    </source>
</evidence>
<reference evidence="1" key="2">
    <citation type="journal article" date="2021" name="PeerJ">
        <title>Extensive microbial diversity within the chicken gut microbiome revealed by metagenomics and culture.</title>
        <authorList>
            <person name="Gilroy R."/>
            <person name="Ravi A."/>
            <person name="Getino M."/>
            <person name="Pursley I."/>
            <person name="Horton D.L."/>
            <person name="Alikhan N.F."/>
            <person name="Baker D."/>
            <person name="Gharbi K."/>
            <person name="Hall N."/>
            <person name="Watson M."/>
            <person name="Adriaenssens E.M."/>
            <person name="Foster-Nyarko E."/>
            <person name="Jarju S."/>
            <person name="Secka A."/>
            <person name="Antonio M."/>
            <person name="Oren A."/>
            <person name="Chaudhuri R.R."/>
            <person name="La Ragione R."/>
            <person name="Hildebrand F."/>
            <person name="Pallen M.J."/>
        </authorList>
    </citation>
    <scope>NUCLEOTIDE SEQUENCE</scope>
    <source>
        <strain evidence="1">ChiHjej12B11-7776</strain>
    </source>
</reference>
<proteinExistence type="predicted"/>
<protein>
    <recommendedName>
        <fullName evidence="3">Stage III sporulation protein AB</fullName>
    </recommendedName>
</protein>